<evidence type="ECO:0000313" key="6">
    <source>
        <dbReference type="EMBL" id="OWV33668.1"/>
    </source>
</evidence>
<dbReference type="Gene3D" id="3.20.20.450">
    <property type="entry name" value="EAL domain"/>
    <property type="match status" value="1"/>
</dbReference>
<evidence type="ECO:0000313" key="7">
    <source>
        <dbReference type="Proteomes" id="UP000198462"/>
    </source>
</evidence>
<sequence>MLAKPNGSRPVRNRTLPSEAKKTARSEKRADLLGAHVAAHRELVKQAAMNFLLGWLLLYGMLIWASGETELPLYAAGASAAGVLTLCALSRLKAFGGTTPQLIVGILASLIGMVPIFVLGFLYLPGAAPMAQTALTGTLALALAFGSALMRHLPGGPSLNVLLLGSIFVASLGEAFGPVGWSVGGATIFLAWQFAGVVDRSRKGLAERMEREQSLEETSQSVQALLSEFEEHGSDWLFAVDERGQIRKPTRRFAEAMGCDPSELDGRRLCELFEPGDMRRELINHLSQRTAFRRLRLPVAAGKEQRFWSLSARPVSEASGIAMRGVMTDVTTEAQAEARVHRMAHYDALTDLPNRLSFTEQAEIAVSGATATNRCGLLFVDLDHFKAVNDVYGHRAGDVLLQTTAERLKQVVSSSGLVARLGGDEFAILIPSGASPAGVEELAERIATTVSDVVRHDGLALEPTVSIGLAIAPDDATGLKELLHQADMALYASKQDGRNCWRRFDRQMDETAQSRRALATEMKAALKRGEFRLFYQPIVHAKTLELRGFETLVRWIHPTRGFVSPGDFIPIAEESGFIRDLGAWILETAMEEAATWPDHINIAVNVSPMQLRGSEFERTVTDALASTRLAPTRLELEITESVLLEQSDSGIASLKRLRTRGVRFSLDDFGTGFSSLSYLRTFPFNKVKIDRSFVNDMGDGGSCYAIVKAVLSLARDMGMVTVAEGIELPGQLAALQQMGCDQIQGFLISKPLPLEDAREQVAQASDTYRLPRTA</sequence>
<evidence type="ECO:0000259" key="4">
    <source>
        <dbReference type="PROSITE" id="PS50883"/>
    </source>
</evidence>
<dbReference type="InterPro" id="IPR043128">
    <property type="entry name" value="Rev_trsase/Diguanyl_cyclase"/>
</dbReference>
<dbReference type="SUPFAM" id="SSF141868">
    <property type="entry name" value="EAL domain-like"/>
    <property type="match status" value="1"/>
</dbReference>
<dbReference type="Gene3D" id="3.30.450.20">
    <property type="entry name" value="PAS domain"/>
    <property type="match status" value="1"/>
</dbReference>
<dbReference type="PROSITE" id="PS50887">
    <property type="entry name" value="GGDEF"/>
    <property type="match status" value="1"/>
</dbReference>
<dbReference type="FunFam" id="3.30.70.270:FF:000001">
    <property type="entry name" value="Diguanylate cyclase domain protein"/>
    <property type="match status" value="1"/>
</dbReference>
<dbReference type="SUPFAM" id="SSF55785">
    <property type="entry name" value="PYP-like sensor domain (PAS domain)"/>
    <property type="match status" value="1"/>
</dbReference>
<dbReference type="OrthoDB" id="9814202at2"/>
<dbReference type="Pfam" id="PF08448">
    <property type="entry name" value="PAS_4"/>
    <property type="match status" value="1"/>
</dbReference>
<dbReference type="InterPro" id="IPR029787">
    <property type="entry name" value="Nucleotide_cyclase"/>
</dbReference>
<feature type="transmembrane region" description="Helical" evidence="2">
    <location>
        <begin position="130"/>
        <end position="150"/>
    </location>
</feature>
<dbReference type="Pfam" id="PF00563">
    <property type="entry name" value="EAL"/>
    <property type="match status" value="1"/>
</dbReference>
<dbReference type="CDD" id="cd01949">
    <property type="entry name" value="GGDEF"/>
    <property type="match status" value="1"/>
</dbReference>
<keyword evidence="7" id="KW-1185">Reference proteome</keyword>
<dbReference type="InterPro" id="IPR035919">
    <property type="entry name" value="EAL_sf"/>
</dbReference>
<dbReference type="CDD" id="cd01948">
    <property type="entry name" value="EAL"/>
    <property type="match status" value="1"/>
</dbReference>
<feature type="domain" description="GGDEF" evidence="5">
    <location>
        <begin position="373"/>
        <end position="506"/>
    </location>
</feature>
<dbReference type="PROSITE" id="PS50883">
    <property type="entry name" value="EAL"/>
    <property type="match status" value="1"/>
</dbReference>
<dbReference type="InterPro" id="IPR000160">
    <property type="entry name" value="GGDEF_dom"/>
</dbReference>
<feature type="transmembrane region" description="Helical" evidence="2">
    <location>
        <begin position="47"/>
        <end position="65"/>
    </location>
</feature>
<protein>
    <recommendedName>
        <fullName evidence="8">EAL domain-containing protein</fullName>
    </recommendedName>
</protein>
<evidence type="ECO:0008006" key="8">
    <source>
        <dbReference type="Google" id="ProtNLM"/>
    </source>
</evidence>
<name>A0A219B7C0_9SPHN</name>
<dbReference type="EMBL" id="NFZT01000001">
    <property type="protein sequence ID" value="OWV33668.1"/>
    <property type="molecule type" value="Genomic_DNA"/>
</dbReference>
<dbReference type="Proteomes" id="UP000198462">
    <property type="component" value="Unassembled WGS sequence"/>
</dbReference>
<feature type="transmembrane region" description="Helical" evidence="2">
    <location>
        <begin position="157"/>
        <end position="173"/>
    </location>
</feature>
<dbReference type="InterPro" id="IPR000014">
    <property type="entry name" value="PAS"/>
</dbReference>
<evidence type="ECO:0000256" key="2">
    <source>
        <dbReference type="SAM" id="Phobius"/>
    </source>
</evidence>
<dbReference type="PANTHER" id="PTHR44757">
    <property type="entry name" value="DIGUANYLATE CYCLASE DGCP"/>
    <property type="match status" value="1"/>
</dbReference>
<reference evidence="7" key="1">
    <citation type="submission" date="2017-05" db="EMBL/GenBank/DDBJ databases">
        <authorList>
            <person name="Lin X."/>
        </authorList>
    </citation>
    <scope>NUCLEOTIDE SEQUENCE [LARGE SCALE GENOMIC DNA]</scope>
    <source>
        <strain evidence="7">JLT2012</strain>
    </source>
</reference>
<keyword evidence="2" id="KW-0472">Membrane</keyword>
<comment type="caution">
    <text evidence="6">The sequence shown here is derived from an EMBL/GenBank/DDBJ whole genome shotgun (WGS) entry which is preliminary data.</text>
</comment>
<gene>
    <name evidence="6" type="ORF">B5C34_09475</name>
</gene>
<keyword evidence="2" id="KW-1133">Transmembrane helix</keyword>
<dbReference type="AlphaFoldDB" id="A0A219B7C0"/>
<dbReference type="InterPro" id="IPR052155">
    <property type="entry name" value="Biofilm_reg_signaling"/>
</dbReference>
<dbReference type="SMART" id="SM00267">
    <property type="entry name" value="GGDEF"/>
    <property type="match status" value="1"/>
</dbReference>
<feature type="domain" description="EAL" evidence="4">
    <location>
        <begin position="515"/>
        <end position="765"/>
    </location>
</feature>
<keyword evidence="2" id="KW-0812">Transmembrane</keyword>
<dbReference type="GO" id="GO:0003824">
    <property type="term" value="F:catalytic activity"/>
    <property type="evidence" value="ECO:0007669"/>
    <property type="project" value="UniProtKB-ARBA"/>
</dbReference>
<dbReference type="Pfam" id="PF00990">
    <property type="entry name" value="GGDEF"/>
    <property type="match status" value="1"/>
</dbReference>
<organism evidence="6 7">
    <name type="scientific">Pacificimonas flava</name>
    <dbReference type="NCBI Taxonomy" id="1234595"/>
    <lineage>
        <taxon>Bacteria</taxon>
        <taxon>Pseudomonadati</taxon>
        <taxon>Pseudomonadota</taxon>
        <taxon>Alphaproteobacteria</taxon>
        <taxon>Sphingomonadales</taxon>
        <taxon>Sphingosinicellaceae</taxon>
        <taxon>Pacificimonas</taxon>
    </lineage>
</organism>
<evidence type="ECO:0000259" key="3">
    <source>
        <dbReference type="PROSITE" id="PS50112"/>
    </source>
</evidence>
<feature type="transmembrane region" description="Helical" evidence="2">
    <location>
        <begin position="71"/>
        <end position="90"/>
    </location>
</feature>
<dbReference type="PANTHER" id="PTHR44757:SF2">
    <property type="entry name" value="BIOFILM ARCHITECTURE MAINTENANCE PROTEIN MBAA"/>
    <property type="match status" value="1"/>
</dbReference>
<dbReference type="PROSITE" id="PS50112">
    <property type="entry name" value="PAS"/>
    <property type="match status" value="1"/>
</dbReference>
<evidence type="ECO:0000259" key="5">
    <source>
        <dbReference type="PROSITE" id="PS50887"/>
    </source>
</evidence>
<dbReference type="Gene3D" id="3.30.70.270">
    <property type="match status" value="1"/>
</dbReference>
<proteinExistence type="predicted"/>
<feature type="transmembrane region" description="Helical" evidence="2">
    <location>
        <begin position="102"/>
        <end position="124"/>
    </location>
</feature>
<dbReference type="InterPro" id="IPR001633">
    <property type="entry name" value="EAL_dom"/>
</dbReference>
<feature type="region of interest" description="Disordered" evidence="1">
    <location>
        <begin position="1"/>
        <end position="27"/>
    </location>
</feature>
<dbReference type="InterPro" id="IPR013656">
    <property type="entry name" value="PAS_4"/>
</dbReference>
<dbReference type="SMART" id="SM00052">
    <property type="entry name" value="EAL"/>
    <property type="match status" value="1"/>
</dbReference>
<evidence type="ECO:0000256" key="1">
    <source>
        <dbReference type="SAM" id="MobiDB-lite"/>
    </source>
</evidence>
<dbReference type="InterPro" id="IPR035965">
    <property type="entry name" value="PAS-like_dom_sf"/>
</dbReference>
<accession>A0A219B7C0</accession>
<dbReference type="CDD" id="cd00130">
    <property type="entry name" value="PAS"/>
    <property type="match status" value="1"/>
</dbReference>
<dbReference type="SUPFAM" id="SSF55073">
    <property type="entry name" value="Nucleotide cyclase"/>
    <property type="match status" value="1"/>
</dbReference>
<dbReference type="NCBIfam" id="TIGR00254">
    <property type="entry name" value="GGDEF"/>
    <property type="match status" value="1"/>
</dbReference>
<feature type="domain" description="PAS" evidence="3">
    <location>
        <begin position="222"/>
        <end position="277"/>
    </location>
</feature>